<dbReference type="InterPro" id="IPR032740">
    <property type="entry name" value="GxDLY"/>
</dbReference>
<feature type="domain" description="SGNH hydrolase-type esterase" evidence="3">
    <location>
        <begin position="607"/>
        <end position="785"/>
    </location>
</feature>
<dbReference type="CDD" id="cd15482">
    <property type="entry name" value="Sialidase_non-viral"/>
    <property type="match status" value="1"/>
</dbReference>
<dbReference type="Pfam" id="PF14607">
    <property type="entry name" value="GxDLY"/>
    <property type="match status" value="1"/>
</dbReference>
<evidence type="ECO:0000256" key="1">
    <source>
        <dbReference type="SAM" id="SignalP"/>
    </source>
</evidence>
<dbReference type="InterPro" id="IPR036278">
    <property type="entry name" value="Sialidase_sf"/>
</dbReference>
<evidence type="ECO:0000259" key="4">
    <source>
        <dbReference type="Pfam" id="PF14607"/>
    </source>
</evidence>
<evidence type="ECO:0000313" key="6">
    <source>
        <dbReference type="Proteomes" id="UP001165060"/>
    </source>
</evidence>
<dbReference type="Gene3D" id="2.120.10.10">
    <property type="match status" value="1"/>
</dbReference>
<keyword evidence="6" id="KW-1185">Reference proteome</keyword>
<dbReference type="InterPro" id="IPR026856">
    <property type="entry name" value="Sialidase_fam"/>
</dbReference>
<keyword evidence="1" id="KW-0732">Signal</keyword>
<dbReference type="EMBL" id="BRYB01003353">
    <property type="protein sequence ID" value="GMI35234.1"/>
    <property type="molecule type" value="Genomic_DNA"/>
</dbReference>
<dbReference type="Pfam" id="PF13088">
    <property type="entry name" value="BNR_2"/>
    <property type="match status" value="1"/>
</dbReference>
<feature type="domain" description="Sialidase" evidence="2">
    <location>
        <begin position="113"/>
        <end position="378"/>
    </location>
</feature>
<feature type="chain" id="PRO_5046378700" description="Sialidase domain-containing protein" evidence="1">
    <location>
        <begin position="20"/>
        <end position="791"/>
    </location>
</feature>
<protein>
    <recommendedName>
        <fullName evidence="7">Sialidase domain-containing protein</fullName>
    </recommendedName>
</protein>
<accession>A0ABQ6MWT4</accession>
<gene>
    <name evidence="5" type="ORF">TeGR_g12283</name>
</gene>
<dbReference type="PANTHER" id="PTHR10628">
    <property type="entry name" value="SIALIDASE"/>
    <property type="match status" value="1"/>
</dbReference>
<organism evidence="5 6">
    <name type="scientific">Tetraparma gracilis</name>
    <dbReference type="NCBI Taxonomy" id="2962635"/>
    <lineage>
        <taxon>Eukaryota</taxon>
        <taxon>Sar</taxon>
        <taxon>Stramenopiles</taxon>
        <taxon>Ochrophyta</taxon>
        <taxon>Bolidophyceae</taxon>
        <taxon>Parmales</taxon>
        <taxon>Triparmaceae</taxon>
        <taxon>Tetraparma</taxon>
    </lineage>
</organism>
<dbReference type="SUPFAM" id="SSF50939">
    <property type="entry name" value="Sialidases"/>
    <property type="match status" value="1"/>
</dbReference>
<feature type="domain" description="SGNH hydrolase-type esterase N-terminal" evidence="4">
    <location>
        <begin position="441"/>
        <end position="594"/>
    </location>
</feature>
<evidence type="ECO:0000313" key="5">
    <source>
        <dbReference type="EMBL" id="GMI35234.1"/>
    </source>
</evidence>
<sequence length="791" mass="84854">MLATARCLLLLAILSVAAAKSPVDYLKDAAAAAKECMTKGCFLSGIHPATGDIFFPTSTVFSKDVTTSGETPGCYRIPAILQHPSTTTIHAFAEARFGDKDHFECADCSVLGIAHRRSFDGGDTWEEEAKWVVDHSPTDPTDPTSNVGGNIVVVYDEKDDKIVLHFVRGVSANGDCVPGNSNWEVVSYDDGETWSEPREISSFLGSFVGVLPGPGTGIQLQNGPHKGRLVMPGHYETAFRGDGADIVYYSDDSGGTWTVTETPLPLMDEDTVVEIGTEGHIVLNMRNADLDKRARAVAYSEDGGQTFGPIAFDETLIDPICEGSLAPASDGQIMFANPAMQYSRSMLTVRFSEDGGGTWDDEKNVVIADKFADYSSLVAGSVLGGESGGSGEGGVLWGSCDHPMPWRVWCGNAHEWTVLFSKFALPAAAGVEAPEEEQMLWADGTELTLLGSGFPQDVLPLPYNRLPGSAEGQIRQAVYNLGEDSAGIALEFETDSPSIAVRYNLTSPLQCEAMWHMPASGVSGVDLYALNDFGEETKDANTWQFVGHFGPPAFPVMESTIDGLPDDGVKRKFRMHLPLYNSLLKVQVGVQVGKSLTGSETLDLKERVLWYGSSIAQGAVASRPGTTFTNVIRNAIGTDVVNLGFSGNCLMELDVAQFLVQVTGVRVVVVDCLPNMDADMVAERTAPLVNLLREKLGEAVTIVLAEGTTYGGAWLIEGVSQLQEAKREALKTEFDKLKAAGMERLVYVQGVDLGAGDSFSSPTVEGTHLTDVGHQNVADYYAKLLPGLLVE</sequence>
<dbReference type="Gene3D" id="3.40.50.1110">
    <property type="entry name" value="SGNH hydrolase"/>
    <property type="match status" value="1"/>
</dbReference>
<dbReference type="InterPro" id="IPR011040">
    <property type="entry name" value="Sialidase"/>
</dbReference>
<dbReference type="Proteomes" id="UP001165060">
    <property type="component" value="Unassembled WGS sequence"/>
</dbReference>
<evidence type="ECO:0000259" key="3">
    <source>
        <dbReference type="Pfam" id="PF14606"/>
    </source>
</evidence>
<dbReference type="PANTHER" id="PTHR10628:SF30">
    <property type="entry name" value="EXO-ALPHA-SIALIDASE"/>
    <property type="match status" value="1"/>
</dbReference>
<dbReference type="SUPFAM" id="SSF52266">
    <property type="entry name" value="SGNH hydrolase"/>
    <property type="match status" value="1"/>
</dbReference>
<reference evidence="5 6" key="1">
    <citation type="journal article" date="2023" name="Commun. Biol.">
        <title>Genome analysis of Parmales, the sister group of diatoms, reveals the evolutionary specialization of diatoms from phago-mixotrophs to photoautotrophs.</title>
        <authorList>
            <person name="Ban H."/>
            <person name="Sato S."/>
            <person name="Yoshikawa S."/>
            <person name="Yamada K."/>
            <person name="Nakamura Y."/>
            <person name="Ichinomiya M."/>
            <person name="Sato N."/>
            <person name="Blanc-Mathieu R."/>
            <person name="Endo H."/>
            <person name="Kuwata A."/>
            <person name="Ogata H."/>
        </authorList>
    </citation>
    <scope>NUCLEOTIDE SEQUENCE [LARGE SCALE GENOMIC DNA]</scope>
</reference>
<proteinExistence type="predicted"/>
<dbReference type="InterPro" id="IPR036514">
    <property type="entry name" value="SGNH_hydro_sf"/>
</dbReference>
<dbReference type="Gene3D" id="2.60.120.260">
    <property type="entry name" value="Galactose-binding domain-like"/>
    <property type="match status" value="1"/>
</dbReference>
<name>A0ABQ6MWT4_9STRA</name>
<evidence type="ECO:0008006" key="7">
    <source>
        <dbReference type="Google" id="ProtNLM"/>
    </source>
</evidence>
<feature type="signal peptide" evidence="1">
    <location>
        <begin position="1"/>
        <end position="19"/>
    </location>
</feature>
<dbReference type="Pfam" id="PF14606">
    <property type="entry name" value="Lipase_GDSL_3"/>
    <property type="match status" value="1"/>
</dbReference>
<comment type="caution">
    <text evidence="5">The sequence shown here is derived from an EMBL/GenBank/DDBJ whole genome shotgun (WGS) entry which is preliminary data.</text>
</comment>
<dbReference type="InterPro" id="IPR013830">
    <property type="entry name" value="SGNH_hydro"/>
</dbReference>
<evidence type="ECO:0000259" key="2">
    <source>
        <dbReference type="Pfam" id="PF13088"/>
    </source>
</evidence>